<evidence type="ECO:0000313" key="1">
    <source>
        <dbReference type="EMBL" id="SCM73309.1"/>
    </source>
</evidence>
<sequence>MVHQFGKRHEISPGGRNGIRKARRVRLWERVRQWTGAETGPGAGSIWKACAMATQGQEYPDLPLRQINYTPKHMLCLAIGHNYVILAATSRKNGTRQRSGWPLICIYPESRQTNGVKRQ</sequence>
<proteinExistence type="predicted"/>
<protein>
    <submittedName>
        <fullName evidence="1">Uncharacterized protein</fullName>
    </submittedName>
</protein>
<gene>
    <name evidence="1" type="ORF">KL86DES1_21220</name>
</gene>
<name>A0A212L7K7_9BACT</name>
<dbReference type="AlphaFoldDB" id="A0A212L7K7"/>
<accession>A0A212L7K7</accession>
<reference evidence="1" key="1">
    <citation type="submission" date="2016-08" db="EMBL/GenBank/DDBJ databases">
        <authorList>
            <person name="Seilhamer J.J."/>
        </authorList>
    </citation>
    <scope>NUCLEOTIDE SEQUENCE</scope>
    <source>
        <strain evidence="1">86-1</strain>
    </source>
</reference>
<dbReference type="EMBL" id="FMJC01000002">
    <property type="protein sequence ID" value="SCM73309.1"/>
    <property type="molecule type" value="Genomic_DNA"/>
</dbReference>
<organism evidence="1">
    <name type="scientific">uncultured Desulfovibrio sp</name>
    <dbReference type="NCBI Taxonomy" id="167968"/>
    <lineage>
        <taxon>Bacteria</taxon>
        <taxon>Pseudomonadati</taxon>
        <taxon>Thermodesulfobacteriota</taxon>
        <taxon>Desulfovibrionia</taxon>
        <taxon>Desulfovibrionales</taxon>
        <taxon>Desulfovibrionaceae</taxon>
        <taxon>Desulfovibrio</taxon>
        <taxon>environmental samples</taxon>
    </lineage>
</organism>